<name>A0A0E9V2F6_ANGAN</name>
<evidence type="ECO:0000256" key="1">
    <source>
        <dbReference type="SAM" id="MobiDB-lite"/>
    </source>
</evidence>
<feature type="region of interest" description="Disordered" evidence="1">
    <location>
        <begin position="1"/>
        <end position="23"/>
    </location>
</feature>
<organism evidence="2">
    <name type="scientific">Anguilla anguilla</name>
    <name type="common">European freshwater eel</name>
    <name type="synonym">Muraena anguilla</name>
    <dbReference type="NCBI Taxonomy" id="7936"/>
    <lineage>
        <taxon>Eukaryota</taxon>
        <taxon>Metazoa</taxon>
        <taxon>Chordata</taxon>
        <taxon>Craniata</taxon>
        <taxon>Vertebrata</taxon>
        <taxon>Euteleostomi</taxon>
        <taxon>Actinopterygii</taxon>
        <taxon>Neopterygii</taxon>
        <taxon>Teleostei</taxon>
        <taxon>Anguilliformes</taxon>
        <taxon>Anguillidae</taxon>
        <taxon>Anguilla</taxon>
    </lineage>
</organism>
<dbReference type="EMBL" id="GBXM01037149">
    <property type="protein sequence ID" value="JAH71428.1"/>
    <property type="molecule type" value="Transcribed_RNA"/>
</dbReference>
<evidence type="ECO:0000313" key="2">
    <source>
        <dbReference type="EMBL" id="JAH71428.1"/>
    </source>
</evidence>
<sequence length="23" mass="2410">MESSLKVGTGKMRGTVLPSFVGK</sequence>
<protein>
    <submittedName>
        <fullName evidence="2">Uncharacterized protein</fullName>
    </submittedName>
</protein>
<reference evidence="2" key="1">
    <citation type="submission" date="2014-11" db="EMBL/GenBank/DDBJ databases">
        <authorList>
            <person name="Amaro Gonzalez C."/>
        </authorList>
    </citation>
    <scope>NUCLEOTIDE SEQUENCE</scope>
</reference>
<proteinExistence type="predicted"/>
<dbReference type="AlphaFoldDB" id="A0A0E9V2F6"/>
<reference evidence="2" key="2">
    <citation type="journal article" date="2015" name="Fish Shellfish Immunol.">
        <title>Early steps in the European eel (Anguilla anguilla)-Vibrio vulnificus interaction in the gills: Role of the RtxA13 toxin.</title>
        <authorList>
            <person name="Callol A."/>
            <person name="Pajuelo D."/>
            <person name="Ebbesson L."/>
            <person name="Teles M."/>
            <person name="MacKenzie S."/>
            <person name="Amaro C."/>
        </authorList>
    </citation>
    <scope>NUCLEOTIDE SEQUENCE</scope>
</reference>
<accession>A0A0E9V2F6</accession>